<proteinExistence type="predicted"/>
<protein>
    <submittedName>
        <fullName evidence="2">cAMP-independent regulatory protein pac2</fullName>
    </submittedName>
</protein>
<dbReference type="InParanoid" id="A0A369JJA1"/>
<dbReference type="PANTHER" id="PTHR28027:SF1">
    <property type="entry name" value="CAMP INDEPENDENT REGULATORY PROTEIN (AFU_ORTHOLOGUE AFUA_3G09640)"/>
    <property type="match status" value="1"/>
</dbReference>
<gene>
    <name evidence="2" type="primary">pac2_1</name>
    <name evidence="2" type="ORF">Hypma_011815</name>
</gene>
<sequence length="265" mass="30229">MQQATHPRLHVRDAHDAHVVFEAVRQGFLRPVVRRLNDAERATIVRPGAIFVWIECEDDAGLKRWTDGRVWGQSRMREARVLQPYLFYDEKLPFDSLQGFDTAPRSPTYRFVDSAPRSGPSSSAISHQDRTAVQHPGLVKQAYSAWVSPNPRSKPQKWHLTAYFTYAELSTLPTIDKEPLLQKIIVPPGIYRSGNARSRSDEEVPTVRRPGSYTGLKENRMPLLPSLQSTIPEQHGGLMVQQRTMPARLPEDHRVIQMLNSKHIL</sequence>
<dbReference type="Proteomes" id="UP000076154">
    <property type="component" value="Unassembled WGS sequence"/>
</dbReference>
<dbReference type="Pfam" id="PF09729">
    <property type="entry name" value="Gti1_Pac2"/>
    <property type="match status" value="1"/>
</dbReference>
<dbReference type="AlphaFoldDB" id="A0A369JJA1"/>
<dbReference type="PANTHER" id="PTHR28027">
    <property type="entry name" value="TRANSCRIPTIONAL REGULATOR MIT1"/>
    <property type="match status" value="1"/>
</dbReference>
<evidence type="ECO:0000313" key="3">
    <source>
        <dbReference type="Proteomes" id="UP000076154"/>
    </source>
</evidence>
<evidence type="ECO:0000256" key="1">
    <source>
        <dbReference type="SAM" id="MobiDB-lite"/>
    </source>
</evidence>
<accession>A0A369JJA1</accession>
<dbReference type="InterPro" id="IPR018608">
    <property type="entry name" value="Gti1/Pac2"/>
</dbReference>
<dbReference type="GO" id="GO:0003677">
    <property type="term" value="F:DNA binding"/>
    <property type="evidence" value="ECO:0007669"/>
    <property type="project" value="TreeGrafter"/>
</dbReference>
<name>A0A369JJA1_HYPMA</name>
<dbReference type="OrthoDB" id="5572844at2759"/>
<evidence type="ECO:0000313" key="2">
    <source>
        <dbReference type="EMBL" id="RDB21402.1"/>
    </source>
</evidence>
<reference evidence="2" key="1">
    <citation type="submission" date="2018-04" db="EMBL/GenBank/DDBJ databases">
        <title>Whole genome sequencing of Hypsizygus marmoreus.</title>
        <authorList>
            <person name="Choi I.-G."/>
            <person name="Min B."/>
            <person name="Kim J.-G."/>
            <person name="Kim S."/>
            <person name="Oh Y.-L."/>
            <person name="Kong W.-S."/>
            <person name="Park H."/>
            <person name="Jeong J."/>
            <person name="Song E.-S."/>
        </authorList>
    </citation>
    <scope>NUCLEOTIDE SEQUENCE [LARGE SCALE GENOMIC DNA]</scope>
    <source>
        <strain evidence="2">51987-8</strain>
    </source>
</reference>
<comment type="caution">
    <text evidence="2">The sequence shown here is derived from an EMBL/GenBank/DDBJ whole genome shotgun (WGS) entry which is preliminary data.</text>
</comment>
<feature type="region of interest" description="Disordered" evidence="1">
    <location>
        <begin position="195"/>
        <end position="219"/>
    </location>
</feature>
<dbReference type="EMBL" id="LUEZ02000055">
    <property type="protein sequence ID" value="RDB21402.1"/>
    <property type="molecule type" value="Genomic_DNA"/>
</dbReference>
<organism evidence="2 3">
    <name type="scientific">Hypsizygus marmoreus</name>
    <name type="common">White beech mushroom</name>
    <name type="synonym">Agaricus marmoreus</name>
    <dbReference type="NCBI Taxonomy" id="39966"/>
    <lineage>
        <taxon>Eukaryota</taxon>
        <taxon>Fungi</taxon>
        <taxon>Dikarya</taxon>
        <taxon>Basidiomycota</taxon>
        <taxon>Agaricomycotina</taxon>
        <taxon>Agaricomycetes</taxon>
        <taxon>Agaricomycetidae</taxon>
        <taxon>Agaricales</taxon>
        <taxon>Tricholomatineae</taxon>
        <taxon>Lyophyllaceae</taxon>
        <taxon>Hypsizygus</taxon>
    </lineage>
</organism>
<keyword evidence="3" id="KW-1185">Reference proteome</keyword>